<dbReference type="EMBL" id="JABMCB010000134">
    <property type="protein sequence ID" value="NUU74240.1"/>
    <property type="molecule type" value="Genomic_DNA"/>
</dbReference>
<sequence>MRTHSGLIPLTLRFSCYNTMRLGRCPSDLNHALTCFFLLYVTLLSAQKCCVCIRQYVPTSEHFSRLYNPQLPRYTKNKRSTTELKRIMIDITLADQALIKSHIILPRVLSAFERDIALINATLKTPGPYVDAIAEAQRKLTADIYEVRKGFRTRGIKVYEEVTDGDGVTARYKCRGYQAEMRIRWSMMTAEAGVLMRKYLGLNTDQYVDPTVPMSLRKKDLNLTTP</sequence>
<dbReference type="AlphaFoldDB" id="A0A7Y6BU69"/>
<reference evidence="1 2" key="1">
    <citation type="submission" date="2020-05" db="EMBL/GenBank/DDBJ databases">
        <title>Genome Sequencing of Type Strains.</title>
        <authorList>
            <person name="Lemaire J.F."/>
            <person name="Inderbitzin P."/>
            <person name="Gregorio O.A."/>
            <person name="Collins S.B."/>
            <person name="Wespe N."/>
            <person name="Knight-Connoni V."/>
        </authorList>
    </citation>
    <scope>NUCLEOTIDE SEQUENCE [LARGE SCALE GENOMIC DNA]</scope>
    <source>
        <strain evidence="1 2">LMG 21957</strain>
    </source>
</reference>
<name>A0A7Y6BU69_9BACL</name>
<evidence type="ECO:0000313" key="1">
    <source>
        <dbReference type="EMBL" id="NUU74240.1"/>
    </source>
</evidence>
<gene>
    <name evidence="1" type="ORF">HP552_03000</name>
</gene>
<keyword evidence="2" id="KW-1185">Reference proteome</keyword>
<dbReference type="RefSeq" id="WP_175394174.1">
    <property type="nucleotide sequence ID" value="NZ_JABMCB010000134.1"/>
</dbReference>
<organism evidence="1 2">
    <name type="scientific">Paenibacillus xylanilyticus</name>
    <dbReference type="NCBI Taxonomy" id="248903"/>
    <lineage>
        <taxon>Bacteria</taxon>
        <taxon>Bacillati</taxon>
        <taxon>Bacillota</taxon>
        <taxon>Bacilli</taxon>
        <taxon>Bacillales</taxon>
        <taxon>Paenibacillaceae</taxon>
        <taxon>Paenibacillus</taxon>
    </lineage>
</organism>
<dbReference type="Proteomes" id="UP000526125">
    <property type="component" value="Unassembled WGS sequence"/>
</dbReference>
<comment type="caution">
    <text evidence="1">The sequence shown here is derived from an EMBL/GenBank/DDBJ whole genome shotgun (WGS) entry which is preliminary data.</text>
</comment>
<evidence type="ECO:0000313" key="2">
    <source>
        <dbReference type="Proteomes" id="UP000526125"/>
    </source>
</evidence>
<dbReference type="InterPro" id="IPR058600">
    <property type="entry name" value="YhjD-like"/>
</dbReference>
<protein>
    <submittedName>
        <fullName evidence="1">Uncharacterized protein</fullName>
    </submittedName>
</protein>
<proteinExistence type="predicted"/>
<accession>A0A7Y6BU69</accession>
<dbReference type="Pfam" id="PF26325">
    <property type="entry name" value="YhjD"/>
    <property type="match status" value="1"/>
</dbReference>